<evidence type="ECO:0000256" key="2">
    <source>
        <dbReference type="ARBA" id="ARBA00023163"/>
    </source>
</evidence>
<protein>
    <submittedName>
        <fullName evidence="4">Putative AraC family transcriptional regulator</fullName>
    </submittedName>
</protein>
<dbReference type="PANTHER" id="PTHR43436">
    <property type="entry name" value="ARAC-FAMILY TRANSCRIPTIONAL REGULATOR"/>
    <property type="match status" value="1"/>
</dbReference>
<reference evidence="4 5" key="1">
    <citation type="journal article" date="2011" name="EMBO J.">
        <title>Structural diversity of bacterial flagellar motors.</title>
        <authorList>
            <person name="Chen S."/>
            <person name="Beeby M."/>
            <person name="Murphy G.E."/>
            <person name="Leadbetter J.R."/>
            <person name="Hendrixson D.R."/>
            <person name="Briegel A."/>
            <person name="Li Z."/>
            <person name="Shi J."/>
            <person name="Tocheva E.I."/>
            <person name="Muller A."/>
            <person name="Dobro M.J."/>
            <person name="Jensen G.J."/>
        </authorList>
    </citation>
    <scope>NUCLEOTIDE SEQUENCE [LARGE SCALE GENOMIC DNA]</scope>
    <source>
        <strain evidence="4 5">ATCC 19624</strain>
    </source>
</reference>
<sequence>MLTDMFNFTVHPSNASIPTSDDALRVTVLKAELAASIARLTQGDGAFETAIPRLILGKVSRILHPVHTVYEPALCVIAQGSKRVLLGDDVYVYDPSQYLVFAQNLPVVGQVIDASPECPHLAMRLNLDVREITALALELGLAGKPSGGDVGRGIYTSDNTVALLEPLLRLLALLETPEDIPTLSPLVTREIVYRLLKSPDGWRLAQLALVESHSQRVAQVIEVLRKRYAESLRMQDLARQVHWSVSALHHHFKAITAMSPLQYQKQLRLQEARRVMLSENIDAAAAGHRVGYESQFQFNREYSRFFGAPPARDIKRLREQQATGGMSG</sequence>
<dbReference type="GO" id="GO:0043565">
    <property type="term" value="F:sequence-specific DNA binding"/>
    <property type="evidence" value="ECO:0007669"/>
    <property type="project" value="InterPro"/>
</dbReference>
<organism evidence="4 5">
    <name type="scientific">Hylemonella gracilis ATCC 19624</name>
    <dbReference type="NCBI Taxonomy" id="887062"/>
    <lineage>
        <taxon>Bacteria</taxon>
        <taxon>Pseudomonadati</taxon>
        <taxon>Pseudomonadota</taxon>
        <taxon>Betaproteobacteria</taxon>
        <taxon>Burkholderiales</taxon>
        <taxon>Comamonadaceae</taxon>
        <taxon>Hylemonella</taxon>
    </lineage>
</organism>
<keyword evidence="5" id="KW-1185">Reference proteome</keyword>
<dbReference type="Pfam" id="PF12833">
    <property type="entry name" value="HTH_18"/>
    <property type="match status" value="1"/>
</dbReference>
<dbReference type="InterPro" id="IPR009057">
    <property type="entry name" value="Homeodomain-like_sf"/>
</dbReference>
<dbReference type="SMART" id="SM00342">
    <property type="entry name" value="HTH_ARAC"/>
    <property type="match status" value="1"/>
</dbReference>
<dbReference type="Gene3D" id="1.10.10.60">
    <property type="entry name" value="Homeodomain-like"/>
    <property type="match status" value="1"/>
</dbReference>
<dbReference type="STRING" id="887062.HGR_03327"/>
<dbReference type="PANTHER" id="PTHR43436:SF1">
    <property type="entry name" value="TRANSCRIPTIONAL REGULATORY PROTEIN"/>
    <property type="match status" value="1"/>
</dbReference>
<dbReference type="eggNOG" id="COG2207">
    <property type="taxonomic scope" value="Bacteria"/>
</dbReference>
<proteinExistence type="predicted"/>
<dbReference type="EMBL" id="AEGR01000036">
    <property type="protein sequence ID" value="EGI78023.1"/>
    <property type="molecule type" value="Genomic_DNA"/>
</dbReference>
<name>F3KQF0_9BURK</name>
<gene>
    <name evidence="4" type="ORF">HGR_03327</name>
</gene>
<dbReference type="SUPFAM" id="SSF46689">
    <property type="entry name" value="Homeodomain-like"/>
    <property type="match status" value="2"/>
</dbReference>
<dbReference type="Proteomes" id="UP000016368">
    <property type="component" value="Unassembled WGS sequence"/>
</dbReference>
<keyword evidence="2" id="KW-0804">Transcription</keyword>
<dbReference type="AlphaFoldDB" id="F3KQF0"/>
<evidence type="ECO:0000259" key="3">
    <source>
        <dbReference type="PROSITE" id="PS01124"/>
    </source>
</evidence>
<accession>F3KQF0</accession>
<dbReference type="GO" id="GO:0003700">
    <property type="term" value="F:DNA-binding transcription factor activity"/>
    <property type="evidence" value="ECO:0007669"/>
    <property type="project" value="InterPro"/>
</dbReference>
<evidence type="ECO:0000313" key="5">
    <source>
        <dbReference type="Proteomes" id="UP000016368"/>
    </source>
</evidence>
<evidence type="ECO:0000256" key="1">
    <source>
        <dbReference type="ARBA" id="ARBA00023015"/>
    </source>
</evidence>
<keyword evidence="1" id="KW-0805">Transcription regulation</keyword>
<dbReference type="Pfam" id="PF06719">
    <property type="entry name" value="AraC_N"/>
    <property type="match status" value="1"/>
</dbReference>
<dbReference type="PROSITE" id="PS01124">
    <property type="entry name" value="HTH_ARAC_FAMILY_2"/>
    <property type="match status" value="1"/>
</dbReference>
<evidence type="ECO:0000313" key="4">
    <source>
        <dbReference type="EMBL" id="EGI78023.1"/>
    </source>
</evidence>
<comment type="caution">
    <text evidence="4">The sequence shown here is derived from an EMBL/GenBank/DDBJ whole genome shotgun (WGS) entry which is preliminary data.</text>
</comment>
<feature type="domain" description="HTH araC/xylS-type" evidence="3">
    <location>
        <begin position="218"/>
        <end position="316"/>
    </location>
</feature>
<dbReference type="InterPro" id="IPR009594">
    <property type="entry name" value="Tscrpt_reg_HTH_AraC_N"/>
</dbReference>
<dbReference type="InterPro" id="IPR018060">
    <property type="entry name" value="HTH_AraC"/>
</dbReference>